<proteinExistence type="predicted"/>
<dbReference type="InterPro" id="IPR016181">
    <property type="entry name" value="Acyl_CoA_acyltransferase"/>
</dbReference>
<dbReference type="InterPro" id="IPR000182">
    <property type="entry name" value="GNAT_dom"/>
</dbReference>
<evidence type="ECO:0000313" key="3">
    <source>
        <dbReference type="Proteomes" id="UP000449209"/>
    </source>
</evidence>
<dbReference type="Pfam" id="PF00583">
    <property type="entry name" value="Acetyltransf_1"/>
    <property type="match status" value="1"/>
</dbReference>
<dbReference type="EMBL" id="WEZQ01000009">
    <property type="protein sequence ID" value="MYV17127.1"/>
    <property type="molecule type" value="Genomic_DNA"/>
</dbReference>
<dbReference type="SUPFAM" id="SSF55729">
    <property type="entry name" value="Acyl-CoA N-acyltransferases (Nat)"/>
    <property type="match status" value="1"/>
</dbReference>
<accession>A0A6N9I2V7</accession>
<comment type="caution">
    <text evidence="2">The sequence shown here is derived from an EMBL/GenBank/DDBJ whole genome shotgun (WGS) entry which is preliminary data.</text>
</comment>
<evidence type="ECO:0000313" key="2">
    <source>
        <dbReference type="EMBL" id="MYV17127.1"/>
    </source>
</evidence>
<organism evidence="2 3">
    <name type="scientific">Furfurilactobacillus milii</name>
    <dbReference type="NCBI Taxonomy" id="2888272"/>
    <lineage>
        <taxon>Bacteria</taxon>
        <taxon>Bacillati</taxon>
        <taxon>Bacillota</taxon>
        <taxon>Bacilli</taxon>
        <taxon>Lactobacillales</taxon>
        <taxon>Lactobacillaceae</taxon>
        <taxon>Furfurilactobacillus</taxon>
    </lineage>
</organism>
<gene>
    <name evidence="2" type="ORF">GB993_06375</name>
</gene>
<evidence type="ECO:0000259" key="1">
    <source>
        <dbReference type="PROSITE" id="PS51186"/>
    </source>
</evidence>
<reference evidence="2 3" key="1">
    <citation type="journal article" date="2019" name="Appl. Environ. Microbiol.">
        <title>Genetic determinants of hydroxycinnamic acid metabolism in heterofermentative lactobacilli.</title>
        <authorList>
            <person name="Gaur G."/>
            <person name="Oh J.H."/>
            <person name="Filannino P."/>
            <person name="Gobbetti M."/>
            <person name="van Pijkeren J.P."/>
            <person name="Ganzle M.G."/>
        </authorList>
    </citation>
    <scope>NUCLEOTIDE SEQUENCE [LARGE SCALE GENOMIC DNA]</scope>
    <source>
        <strain evidence="2 3">C5</strain>
    </source>
</reference>
<dbReference type="PROSITE" id="PS51186">
    <property type="entry name" value="GNAT"/>
    <property type="match status" value="1"/>
</dbReference>
<dbReference type="Proteomes" id="UP000449209">
    <property type="component" value="Unassembled WGS sequence"/>
</dbReference>
<feature type="domain" description="N-acetyltransferase" evidence="1">
    <location>
        <begin position="24"/>
        <end position="180"/>
    </location>
</feature>
<keyword evidence="2" id="KW-0808">Transferase</keyword>
<dbReference type="Gene3D" id="3.40.630.30">
    <property type="match status" value="1"/>
</dbReference>
<protein>
    <submittedName>
        <fullName evidence="2">GNAT family N-acetyltransferase</fullName>
    </submittedName>
</protein>
<name>A0A6N9I2V7_9LACO</name>
<dbReference type="AlphaFoldDB" id="A0A6N9I2V7"/>
<dbReference type="GO" id="GO:0016747">
    <property type="term" value="F:acyltransferase activity, transferring groups other than amino-acyl groups"/>
    <property type="evidence" value="ECO:0007669"/>
    <property type="project" value="InterPro"/>
</dbReference>
<sequence>MSRFETFMRPMGQWPDLEMVYMNIELKQYVDTIQCQRLVENYQLSDLTFTGSPQSVIEKAKRDHDRVPVMIINDDQLAGFFCLHLYQGPLEIGGCADTDVLLRALSIDERFRGQGISLAAMKLVPAFVKAHFPYVTRIILAVNYRNIPAQHLYQKAGFHDTGIQRVGKIGPQYVLFKMINA</sequence>